<comment type="caution">
    <text evidence="15">The sequence shown here is derived from an EMBL/GenBank/DDBJ whole genome shotgun (WGS) entry which is preliminary data.</text>
</comment>
<dbReference type="NCBIfam" id="TIGR00437">
    <property type="entry name" value="feoB"/>
    <property type="match status" value="1"/>
</dbReference>
<dbReference type="Pfam" id="PF02421">
    <property type="entry name" value="FeoB_N"/>
    <property type="match status" value="1"/>
</dbReference>
<keyword evidence="11 13" id="KW-0472">Membrane</keyword>
<evidence type="ECO:0000259" key="14">
    <source>
        <dbReference type="PROSITE" id="PS51711"/>
    </source>
</evidence>
<dbReference type="Pfam" id="PF17910">
    <property type="entry name" value="FeoB_Cyto"/>
    <property type="match status" value="1"/>
</dbReference>
<dbReference type="Pfam" id="PF07670">
    <property type="entry name" value="Gate"/>
    <property type="match status" value="2"/>
</dbReference>
<dbReference type="CDD" id="cd01879">
    <property type="entry name" value="FeoB"/>
    <property type="match status" value="1"/>
</dbReference>
<evidence type="ECO:0000256" key="4">
    <source>
        <dbReference type="ARBA" id="ARBA00022496"/>
    </source>
</evidence>
<comment type="function">
    <text evidence="13">Probable transporter of a GTP-driven Fe(2+) uptake system.</text>
</comment>
<keyword evidence="8 13" id="KW-0408">Iron</keyword>
<evidence type="ECO:0000313" key="15">
    <source>
        <dbReference type="EMBL" id="MCL6271876.1"/>
    </source>
</evidence>
<dbReference type="InterPro" id="IPR011642">
    <property type="entry name" value="Gate_dom"/>
</dbReference>
<keyword evidence="2 13" id="KW-0813">Transport</keyword>
<feature type="transmembrane region" description="Helical" evidence="13">
    <location>
        <begin position="399"/>
        <end position="416"/>
    </location>
</feature>
<dbReference type="SUPFAM" id="SSF52540">
    <property type="entry name" value="P-loop containing nucleoside triphosphate hydrolases"/>
    <property type="match status" value="1"/>
</dbReference>
<evidence type="ECO:0000256" key="13">
    <source>
        <dbReference type="RuleBase" id="RU362098"/>
    </source>
</evidence>
<organism evidence="15 16">
    <name type="scientific">Parendozoicomonas callyspongiae</name>
    <dbReference type="NCBI Taxonomy" id="2942213"/>
    <lineage>
        <taxon>Bacteria</taxon>
        <taxon>Pseudomonadati</taxon>
        <taxon>Pseudomonadota</taxon>
        <taxon>Gammaproteobacteria</taxon>
        <taxon>Oceanospirillales</taxon>
        <taxon>Endozoicomonadaceae</taxon>
        <taxon>Parendozoicomonas</taxon>
    </lineage>
</organism>
<dbReference type="NCBIfam" id="NF007105">
    <property type="entry name" value="PRK09554.1"/>
    <property type="match status" value="1"/>
</dbReference>
<evidence type="ECO:0000256" key="1">
    <source>
        <dbReference type="ARBA" id="ARBA00004651"/>
    </source>
</evidence>
<accession>A0ABT0PKU8</accession>
<dbReference type="InterPro" id="IPR006073">
    <property type="entry name" value="GTP-bd"/>
</dbReference>
<reference evidence="15 16" key="1">
    <citation type="submission" date="2022-05" db="EMBL/GenBank/DDBJ databases">
        <authorList>
            <person name="Park J.-S."/>
        </authorList>
    </citation>
    <scope>NUCLEOTIDE SEQUENCE [LARGE SCALE GENOMIC DNA]</scope>
    <source>
        <strain evidence="15 16">2012CJ34-2</strain>
    </source>
</reference>
<keyword evidence="5 13" id="KW-0812">Transmembrane</keyword>
<feature type="transmembrane region" description="Helical" evidence="13">
    <location>
        <begin position="737"/>
        <end position="755"/>
    </location>
</feature>
<evidence type="ECO:0000256" key="6">
    <source>
        <dbReference type="ARBA" id="ARBA00022741"/>
    </source>
</evidence>
<dbReference type="InterPro" id="IPR030389">
    <property type="entry name" value="G_FEOB_dom"/>
</dbReference>
<evidence type="ECO:0000313" key="16">
    <source>
        <dbReference type="Proteomes" id="UP001203338"/>
    </source>
</evidence>
<feature type="transmembrane region" description="Helical" evidence="13">
    <location>
        <begin position="704"/>
        <end position="725"/>
    </location>
</feature>
<keyword evidence="3" id="KW-1003">Cell membrane</keyword>
<dbReference type="PROSITE" id="PS51711">
    <property type="entry name" value="G_FEOB"/>
    <property type="match status" value="1"/>
</dbReference>
<proteinExistence type="inferred from homology"/>
<dbReference type="NCBIfam" id="TIGR00231">
    <property type="entry name" value="small_GTP"/>
    <property type="match status" value="1"/>
</dbReference>
<dbReference type="InterPro" id="IPR050860">
    <property type="entry name" value="FeoB_GTPase"/>
</dbReference>
<dbReference type="InterPro" id="IPR005225">
    <property type="entry name" value="Small_GTP-bd"/>
</dbReference>
<evidence type="ECO:0000256" key="11">
    <source>
        <dbReference type="ARBA" id="ARBA00023136"/>
    </source>
</evidence>
<keyword evidence="6" id="KW-0547">Nucleotide-binding</keyword>
<dbReference type="PANTHER" id="PTHR43185:SF1">
    <property type="entry name" value="FE(2+) TRANSPORTER FEOB"/>
    <property type="match status" value="1"/>
</dbReference>
<gene>
    <name evidence="15" type="primary">feoB</name>
    <name evidence="15" type="ORF">M3P05_18315</name>
</gene>
<feature type="transmembrane region" description="Helical" evidence="13">
    <location>
        <begin position="677"/>
        <end position="697"/>
    </location>
</feature>
<comment type="similarity">
    <text evidence="13">Belongs to the TRAFAC class TrmE-Era-EngA-EngB-Septin-like GTPase superfamily. FeoB GTPase (TC 9.A.8) family.</text>
</comment>
<dbReference type="Gene3D" id="1.10.287.1770">
    <property type="match status" value="1"/>
</dbReference>
<dbReference type="RefSeq" id="WP_249701541.1">
    <property type="nucleotide sequence ID" value="NZ_JAMFLX010000035.1"/>
</dbReference>
<evidence type="ECO:0000256" key="10">
    <source>
        <dbReference type="ARBA" id="ARBA00023134"/>
    </source>
</evidence>
<evidence type="ECO:0000256" key="9">
    <source>
        <dbReference type="ARBA" id="ARBA00023065"/>
    </source>
</evidence>
<evidence type="ECO:0000256" key="2">
    <source>
        <dbReference type="ARBA" id="ARBA00022448"/>
    </source>
</evidence>
<keyword evidence="16" id="KW-1185">Reference proteome</keyword>
<feature type="transmembrane region" description="Helical" evidence="13">
    <location>
        <begin position="428"/>
        <end position="453"/>
    </location>
</feature>
<dbReference type="Proteomes" id="UP001203338">
    <property type="component" value="Unassembled WGS sequence"/>
</dbReference>
<dbReference type="PRINTS" id="PR00326">
    <property type="entry name" value="GTP1OBG"/>
</dbReference>
<evidence type="ECO:0000256" key="8">
    <source>
        <dbReference type="ARBA" id="ARBA00023004"/>
    </source>
</evidence>
<feature type="domain" description="FeoB-type G" evidence="14">
    <location>
        <begin position="3"/>
        <end position="169"/>
    </location>
</feature>
<dbReference type="InterPro" id="IPR041069">
    <property type="entry name" value="FeoB_Cyto"/>
</dbReference>
<dbReference type="InterPro" id="IPR011640">
    <property type="entry name" value="Fe2_transport_prot_B_C"/>
</dbReference>
<evidence type="ECO:0000256" key="12">
    <source>
        <dbReference type="NCBIfam" id="TIGR00437"/>
    </source>
</evidence>
<evidence type="ECO:0000256" key="5">
    <source>
        <dbReference type="ARBA" id="ARBA00022692"/>
    </source>
</evidence>
<comment type="subcellular location">
    <subcellularLocation>
        <location evidence="13">Cell inner membrane</location>
        <topology evidence="13">Multi-pass membrane protein</topology>
    </subcellularLocation>
    <subcellularLocation>
        <location evidence="1">Cell membrane</location>
        <topology evidence="1">Multi-pass membrane protein</topology>
    </subcellularLocation>
</comment>
<sequence length="775" mass="83985">MTQATVAVLGNPNCGKTTLFNGLTGAKQQVGNWPGVTVEKKTGFYDFKGQHVELVDLPGTYSLDVGIGQTAIDEKLARDYVLANEADLYINIVDAGNIERNLYLTTQLLEMDRPMMVVLNMMDVADEKGIKIDVDAIAKQLGCAVVPAIASKSNGLEPLKEAIFSYLEGRKDQRINVTYTPELETALSQLAPAAESDAKKLDVDSRWLASRLLEGDQSLERLVTKDVMAEVIGARNELHAANDEEVDILFADARYKFIDSLICDAVLRSQNVSQSVTAKIDSIVLSRVFGLPIFFGIMYLMFMFSINIGSAFIDFFDILFGTVFVDGLRHVMEGWGAPEFLTTMLADGIGGGIQTVSTFIPVIACLYLFLSLLEDSGYMARAAFVMDRAMRALGLPGKAFVPVIVGFGCNVPAVMATRTLEHERDRKLTILMNPFMSCGARLPVYALFAAVFFPESGQNVVFALYITGILIAVLTGMIMKKTLLPGESTPFVMELPRYHLPTFKGMILRTWDRLKSFIVRAGQTIVLVVAVLGVLNSLGTDGSFGNENTEKSVLSHIGQSITPVFAPMGLKEDNWPAAVGLFTGLFAKEAVVGTLDSLYTNIADEGGNDTHFSLMGGIAEALATIPENLSGIVDTLADPLGLDVGTTDDIETAADEQGVSTGTYETMRTQFGSEASAFAYLLMILLYAPCVAVMGAVNREAGRAWMWLVGAWSTYMGYTAATVYYQTVTFSQHPGTSTSWLVAMGVIFVGVMVVLRRAGQRETQTSQMTGAVGAK</sequence>
<dbReference type="InterPro" id="IPR027417">
    <property type="entry name" value="P-loop_NTPase"/>
</dbReference>
<dbReference type="PANTHER" id="PTHR43185">
    <property type="entry name" value="FERROUS IRON TRANSPORT PROTEIN B"/>
    <property type="match status" value="1"/>
</dbReference>
<keyword evidence="7 13" id="KW-1133">Transmembrane helix</keyword>
<feature type="transmembrane region" description="Helical" evidence="13">
    <location>
        <begin position="459"/>
        <end position="479"/>
    </location>
</feature>
<protein>
    <recommendedName>
        <fullName evidence="12 13">Ferrous iron transport protein B</fullName>
    </recommendedName>
</protein>
<dbReference type="EMBL" id="JAMFLX010000035">
    <property type="protein sequence ID" value="MCL6271876.1"/>
    <property type="molecule type" value="Genomic_DNA"/>
</dbReference>
<evidence type="ECO:0000256" key="3">
    <source>
        <dbReference type="ARBA" id="ARBA00022475"/>
    </source>
</evidence>
<dbReference type="InterPro" id="IPR003373">
    <property type="entry name" value="Fe2_transport_prot-B"/>
</dbReference>
<keyword evidence="9" id="KW-0406">Ion transport</keyword>
<keyword evidence="4 13" id="KW-0410">Iron transport</keyword>
<dbReference type="Gene3D" id="3.40.50.300">
    <property type="entry name" value="P-loop containing nucleotide triphosphate hydrolases"/>
    <property type="match status" value="1"/>
</dbReference>
<feature type="transmembrane region" description="Helical" evidence="13">
    <location>
        <begin position="284"/>
        <end position="302"/>
    </location>
</feature>
<keyword evidence="10 13" id="KW-0342">GTP-binding</keyword>
<feature type="transmembrane region" description="Helical" evidence="13">
    <location>
        <begin position="349"/>
        <end position="370"/>
    </location>
</feature>
<name>A0ABT0PKU8_9GAMM</name>
<dbReference type="Pfam" id="PF07664">
    <property type="entry name" value="FeoB_C"/>
    <property type="match status" value="1"/>
</dbReference>
<evidence type="ECO:0000256" key="7">
    <source>
        <dbReference type="ARBA" id="ARBA00022989"/>
    </source>
</evidence>